<feature type="compositionally biased region" description="Low complexity" evidence="1">
    <location>
        <begin position="80"/>
        <end position="90"/>
    </location>
</feature>
<feature type="region of interest" description="Disordered" evidence="1">
    <location>
        <begin position="72"/>
        <end position="97"/>
    </location>
</feature>
<feature type="compositionally biased region" description="Polar residues" evidence="1">
    <location>
        <begin position="1"/>
        <end position="17"/>
    </location>
</feature>
<dbReference type="AlphaFoldDB" id="A0ABC8UZ84"/>
<gene>
    <name evidence="2" type="ORF">ILEXP_LOCUS56885</name>
</gene>
<feature type="region of interest" description="Disordered" evidence="1">
    <location>
        <begin position="1"/>
        <end position="31"/>
    </location>
</feature>
<evidence type="ECO:0008006" key="4">
    <source>
        <dbReference type="Google" id="ProtNLM"/>
    </source>
</evidence>
<dbReference type="PANTHER" id="PTHR34355">
    <property type="entry name" value="JOSEPHIN-LIKE PROTEIN"/>
    <property type="match status" value="1"/>
</dbReference>
<evidence type="ECO:0000256" key="1">
    <source>
        <dbReference type="SAM" id="MobiDB-lite"/>
    </source>
</evidence>
<evidence type="ECO:0000313" key="3">
    <source>
        <dbReference type="Proteomes" id="UP001642360"/>
    </source>
</evidence>
<accession>A0ABC8UZ84</accession>
<dbReference type="PANTHER" id="PTHR34355:SF1">
    <property type="entry name" value="JOSEPHIN-LIKE PROTEIN"/>
    <property type="match status" value="1"/>
</dbReference>
<keyword evidence="3" id="KW-1185">Reference proteome</keyword>
<name>A0ABC8UZ84_9AQUA</name>
<dbReference type="EMBL" id="CAUOFW020009569">
    <property type="protein sequence ID" value="CAK9186396.1"/>
    <property type="molecule type" value="Genomic_DNA"/>
</dbReference>
<proteinExistence type="predicted"/>
<comment type="caution">
    <text evidence="2">The sequence shown here is derived from an EMBL/GenBank/DDBJ whole genome shotgun (WGS) entry which is preliminary data.</text>
</comment>
<organism evidence="2 3">
    <name type="scientific">Ilex paraguariensis</name>
    <name type="common">yerba mate</name>
    <dbReference type="NCBI Taxonomy" id="185542"/>
    <lineage>
        <taxon>Eukaryota</taxon>
        <taxon>Viridiplantae</taxon>
        <taxon>Streptophyta</taxon>
        <taxon>Embryophyta</taxon>
        <taxon>Tracheophyta</taxon>
        <taxon>Spermatophyta</taxon>
        <taxon>Magnoliopsida</taxon>
        <taxon>eudicotyledons</taxon>
        <taxon>Gunneridae</taxon>
        <taxon>Pentapetalae</taxon>
        <taxon>asterids</taxon>
        <taxon>campanulids</taxon>
        <taxon>Aquifoliales</taxon>
        <taxon>Aquifoliaceae</taxon>
        <taxon>Ilex</taxon>
    </lineage>
</organism>
<reference evidence="2 3" key="1">
    <citation type="submission" date="2024-02" db="EMBL/GenBank/DDBJ databases">
        <authorList>
            <person name="Vignale AGUSTIN F."/>
            <person name="Sosa J E."/>
            <person name="Modenutti C."/>
        </authorList>
    </citation>
    <scope>NUCLEOTIDE SEQUENCE [LARGE SCALE GENOMIC DNA]</scope>
</reference>
<dbReference type="Proteomes" id="UP001642360">
    <property type="component" value="Unassembled WGS sequence"/>
</dbReference>
<sequence>MMSRNLSRRVTLSQSPDINDDKPTIFHTHGGGNKKRVVGIWSFRLPKSSGFSAVRFLKSVGAEVARALRTLSSRRRSSRRVSSSSLARSRSYAEPLDSHRAEAMVDCIEFLNSSSTLQRSNSVSTSSC</sequence>
<evidence type="ECO:0000313" key="2">
    <source>
        <dbReference type="EMBL" id="CAK9186396.1"/>
    </source>
</evidence>
<protein>
    <recommendedName>
        <fullName evidence="4">Josephin-like protein</fullName>
    </recommendedName>
</protein>